<protein>
    <recommendedName>
        <fullName evidence="5">DUF1003 domain-containing protein</fullName>
    </recommendedName>
</protein>
<organism evidence="3 4">
    <name type="scientific">Planosporangium flavigriseum</name>
    <dbReference type="NCBI Taxonomy" id="373681"/>
    <lineage>
        <taxon>Bacteria</taxon>
        <taxon>Bacillati</taxon>
        <taxon>Actinomycetota</taxon>
        <taxon>Actinomycetes</taxon>
        <taxon>Micromonosporales</taxon>
        <taxon>Micromonosporaceae</taxon>
        <taxon>Planosporangium</taxon>
    </lineage>
</organism>
<dbReference type="AlphaFoldDB" id="A0A8J3LF83"/>
<evidence type="ECO:0008006" key="5">
    <source>
        <dbReference type="Google" id="ProtNLM"/>
    </source>
</evidence>
<accession>A0A8J3LF83</accession>
<evidence type="ECO:0000256" key="2">
    <source>
        <dbReference type="SAM" id="Phobius"/>
    </source>
</evidence>
<keyword evidence="4" id="KW-1185">Reference proteome</keyword>
<dbReference type="RefSeq" id="WP_168072749.1">
    <property type="nucleotide sequence ID" value="NZ_BAAAQJ010000008.1"/>
</dbReference>
<name>A0A8J3LF83_9ACTN</name>
<dbReference type="InterPro" id="IPR010406">
    <property type="entry name" value="DUF1003"/>
</dbReference>
<feature type="compositionally biased region" description="Basic and acidic residues" evidence="1">
    <location>
        <begin position="166"/>
        <end position="190"/>
    </location>
</feature>
<dbReference type="EMBL" id="BONU01000003">
    <property type="protein sequence ID" value="GIG72308.1"/>
    <property type="molecule type" value="Genomic_DNA"/>
</dbReference>
<dbReference type="PANTHER" id="PTHR41386">
    <property type="entry name" value="INTEGRAL MEMBRANE PROTEIN-RELATED"/>
    <property type="match status" value="1"/>
</dbReference>
<evidence type="ECO:0000313" key="4">
    <source>
        <dbReference type="Proteomes" id="UP000653674"/>
    </source>
</evidence>
<gene>
    <name evidence="3" type="ORF">Pfl04_07120</name>
</gene>
<keyword evidence="2" id="KW-0472">Membrane</keyword>
<dbReference type="Pfam" id="PF06210">
    <property type="entry name" value="DUF1003"/>
    <property type="match status" value="1"/>
</dbReference>
<feature type="region of interest" description="Disordered" evidence="1">
    <location>
        <begin position="158"/>
        <end position="218"/>
    </location>
</feature>
<keyword evidence="2" id="KW-1133">Transmembrane helix</keyword>
<proteinExistence type="predicted"/>
<keyword evidence="2" id="KW-0812">Transmembrane</keyword>
<dbReference type="PANTHER" id="PTHR41386:SF1">
    <property type="entry name" value="MEMBRANE PROTEIN"/>
    <property type="match status" value="1"/>
</dbReference>
<sequence length="218" mass="25131">MAEARRAGRLDQPREPGRITLPRPDKEAFGRFAETFARFMGTARFLFYMTIFLLIWVAVNLIGIFGFRWDPYPFILLNLFFSAQASYAAPLILLAQNRQADRDRVSLDEDRRRAQMQKAETEYLSREIASLRIALGEVATRDFIRSELTRLGEELDEAAHRRHKQERKDQRKDMKRAARRAVEGAEHEYELDYDEEPDSIGPAIGSGPEVQAPRASRG</sequence>
<evidence type="ECO:0000313" key="3">
    <source>
        <dbReference type="EMBL" id="GIG72308.1"/>
    </source>
</evidence>
<comment type="caution">
    <text evidence="3">The sequence shown here is derived from an EMBL/GenBank/DDBJ whole genome shotgun (WGS) entry which is preliminary data.</text>
</comment>
<feature type="transmembrane region" description="Helical" evidence="2">
    <location>
        <begin position="45"/>
        <end position="67"/>
    </location>
</feature>
<feature type="transmembrane region" description="Helical" evidence="2">
    <location>
        <begin position="73"/>
        <end position="94"/>
    </location>
</feature>
<reference evidence="3" key="1">
    <citation type="submission" date="2021-01" db="EMBL/GenBank/DDBJ databases">
        <title>Whole genome shotgun sequence of Planosporangium flavigriseum NBRC 105377.</title>
        <authorList>
            <person name="Komaki H."/>
            <person name="Tamura T."/>
        </authorList>
    </citation>
    <scope>NUCLEOTIDE SEQUENCE</scope>
    <source>
        <strain evidence="3">NBRC 105377</strain>
    </source>
</reference>
<dbReference type="Proteomes" id="UP000653674">
    <property type="component" value="Unassembled WGS sequence"/>
</dbReference>
<evidence type="ECO:0000256" key="1">
    <source>
        <dbReference type="SAM" id="MobiDB-lite"/>
    </source>
</evidence>